<organism evidence="2 3">
    <name type="scientific">Candidatus Staskawiczbacteria bacterium RIFCSPHIGHO2_12_FULL_38_11</name>
    <dbReference type="NCBI Taxonomy" id="1802209"/>
    <lineage>
        <taxon>Bacteria</taxon>
        <taxon>Candidatus Staskawicziibacteriota</taxon>
    </lineage>
</organism>
<protein>
    <submittedName>
        <fullName evidence="2">Uncharacterized protein</fullName>
    </submittedName>
</protein>
<keyword evidence="1" id="KW-0472">Membrane</keyword>
<dbReference type="AlphaFoldDB" id="A0A1G2I565"/>
<feature type="transmembrane region" description="Helical" evidence="1">
    <location>
        <begin position="62"/>
        <end position="88"/>
    </location>
</feature>
<gene>
    <name evidence="2" type="ORF">A3F47_01640</name>
</gene>
<accession>A0A1G2I565</accession>
<comment type="caution">
    <text evidence="2">The sequence shown here is derived from an EMBL/GenBank/DDBJ whole genome shotgun (WGS) entry which is preliminary data.</text>
</comment>
<feature type="transmembrane region" description="Helical" evidence="1">
    <location>
        <begin position="30"/>
        <end position="50"/>
    </location>
</feature>
<evidence type="ECO:0000313" key="3">
    <source>
        <dbReference type="Proteomes" id="UP000179214"/>
    </source>
</evidence>
<evidence type="ECO:0000313" key="2">
    <source>
        <dbReference type="EMBL" id="OGZ69819.1"/>
    </source>
</evidence>
<keyword evidence="1" id="KW-0812">Transmembrane</keyword>
<dbReference type="EMBL" id="MHOV01000026">
    <property type="protein sequence ID" value="OGZ69819.1"/>
    <property type="molecule type" value="Genomic_DNA"/>
</dbReference>
<sequence length="90" mass="10011">MLKKILITFLSETLLFTILLGLLGKINLGWTGFIIAFLGFSSTFVVNVWLGLRSQANIAEKAILSLAIWPLALFTSFIIARFLGIIYLGY</sequence>
<keyword evidence="1" id="KW-1133">Transmembrane helix</keyword>
<feature type="transmembrane region" description="Helical" evidence="1">
    <location>
        <begin position="5"/>
        <end position="24"/>
    </location>
</feature>
<dbReference type="Proteomes" id="UP000179214">
    <property type="component" value="Unassembled WGS sequence"/>
</dbReference>
<proteinExistence type="predicted"/>
<evidence type="ECO:0000256" key="1">
    <source>
        <dbReference type="SAM" id="Phobius"/>
    </source>
</evidence>
<name>A0A1G2I565_9BACT</name>
<reference evidence="2 3" key="1">
    <citation type="journal article" date="2016" name="Nat. Commun.">
        <title>Thousands of microbial genomes shed light on interconnected biogeochemical processes in an aquifer system.</title>
        <authorList>
            <person name="Anantharaman K."/>
            <person name="Brown C.T."/>
            <person name="Hug L.A."/>
            <person name="Sharon I."/>
            <person name="Castelle C.J."/>
            <person name="Probst A.J."/>
            <person name="Thomas B.C."/>
            <person name="Singh A."/>
            <person name="Wilkins M.J."/>
            <person name="Karaoz U."/>
            <person name="Brodie E.L."/>
            <person name="Williams K.H."/>
            <person name="Hubbard S.S."/>
            <person name="Banfield J.F."/>
        </authorList>
    </citation>
    <scope>NUCLEOTIDE SEQUENCE [LARGE SCALE GENOMIC DNA]</scope>
</reference>